<dbReference type="EMBL" id="JABSTU010000010">
    <property type="protein sequence ID" value="KAH8018953.1"/>
    <property type="molecule type" value="Genomic_DNA"/>
</dbReference>
<dbReference type="AlphaFoldDB" id="A0A9J6DAK5"/>
<sequence>MTACLRVVATRVNGGRRRSEFPLTGSSRHSTVRQAACFDARRRLYVAAARRQSYAQPPSAPESRGHALTAAVDMVTSISRCISSATVEIIEGGGSCPSRSPSGCIVSEPSKPPSPSVYIVSESTRPPLPMVCVVKVWSPSFCVTSSKRTASPAAVHVVTEGQAAAAAESHPFITRCHIVVA</sequence>
<gene>
    <name evidence="1" type="ORF">HPB51_014019</name>
</gene>
<evidence type="ECO:0000313" key="2">
    <source>
        <dbReference type="Proteomes" id="UP000821866"/>
    </source>
</evidence>
<organism evidence="1 2">
    <name type="scientific">Rhipicephalus microplus</name>
    <name type="common">Cattle tick</name>
    <name type="synonym">Boophilus microplus</name>
    <dbReference type="NCBI Taxonomy" id="6941"/>
    <lineage>
        <taxon>Eukaryota</taxon>
        <taxon>Metazoa</taxon>
        <taxon>Ecdysozoa</taxon>
        <taxon>Arthropoda</taxon>
        <taxon>Chelicerata</taxon>
        <taxon>Arachnida</taxon>
        <taxon>Acari</taxon>
        <taxon>Parasitiformes</taxon>
        <taxon>Ixodida</taxon>
        <taxon>Ixodoidea</taxon>
        <taxon>Ixodidae</taxon>
        <taxon>Rhipicephalinae</taxon>
        <taxon>Rhipicephalus</taxon>
        <taxon>Boophilus</taxon>
    </lineage>
</organism>
<accession>A0A9J6DAK5</accession>
<reference evidence="1" key="2">
    <citation type="submission" date="2021-09" db="EMBL/GenBank/DDBJ databases">
        <authorList>
            <person name="Jia N."/>
            <person name="Wang J."/>
            <person name="Shi W."/>
            <person name="Du L."/>
            <person name="Sun Y."/>
            <person name="Zhan W."/>
            <person name="Jiang J."/>
            <person name="Wang Q."/>
            <person name="Zhang B."/>
            <person name="Ji P."/>
            <person name="Sakyi L.B."/>
            <person name="Cui X."/>
            <person name="Yuan T."/>
            <person name="Jiang B."/>
            <person name="Yang W."/>
            <person name="Lam T.T.-Y."/>
            <person name="Chang Q."/>
            <person name="Ding S."/>
            <person name="Wang X."/>
            <person name="Zhu J."/>
            <person name="Ruan X."/>
            <person name="Zhao L."/>
            <person name="Wei J."/>
            <person name="Que T."/>
            <person name="Du C."/>
            <person name="Cheng J."/>
            <person name="Dai P."/>
            <person name="Han X."/>
            <person name="Huang E."/>
            <person name="Gao Y."/>
            <person name="Liu J."/>
            <person name="Shao H."/>
            <person name="Ye R."/>
            <person name="Li L."/>
            <person name="Wei W."/>
            <person name="Wang X."/>
            <person name="Wang C."/>
            <person name="Huo Q."/>
            <person name="Li W."/>
            <person name="Guo W."/>
            <person name="Chen H."/>
            <person name="Chen S."/>
            <person name="Zhou L."/>
            <person name="Zhou L."/>
            <person name="Ni X."/>
            <person name="Tian J."/>
            <person name="Zhou Y."/>
            <person name="Sheng Y."/>
            <person name="Liu T."/>
            <person name="Pan Y."/>
            <person name="Xia L."/>
            <person name="Li J."/>
            <person name="Zhao F."/>
            <person name="Cao W."/>
        </authorList>
    </citation>
    <scope>NUCLEOTIDE SEQUENCE</scope>
    <source>
        <strain evidence="1">Rmic-2018</strain>
        <tissue evidence="1">Larvae</tissue>
    </source>
</reference>
<reference evidence="1" key="1">
    <citation type="journal article" date="2020" name="Cell">
        <title>Large-Scale Comparative Analyses of Tick Genomes Elucidate Their Genetic Diversity and Vector Capacities.</title>
        <authorList>
            <consortium name="Tick Genome and Microbiome Consortium (TIGMIC)"/>
            <person name="Jia N."/>
            <person name="Wang J."/>
            <person name="Shi W."/>
            <person name="Du L."/>
            <person name="Sun Y."/>
            <person name="Zhan W."/>
            <person name="Jiang J.F."/>
            <person name="Wang Q."/>
            <person name="Zhang B."/>
            <person name="Ji P."/>
            <person name="Bell-Sakyi L."/>
            <person name="Cui X.M."/>
            <person name="Yuan T.T."/>
            <person name="Jiang B.G."/>
            <person name="Yang W.F."/>
            <person name="Lam T.T."/>
            <person name="Chang Q.C."/>
            <person name="Ding S.J."/>
            <person name="Wang X.J."/>
            <person name="Zhu J.G."/>
            <person name="Ruan X.D."/>
            <person name="Zhao L."/>
            <person name="Wei J.T."/>
            <person name="Ye R.Z."/>
            <person name="Que T.C."/>
            <person name="Du C.H."/>
            <person name="Zhou Y.H."/>
            <person name="Cheng J.X."/>
            <person name="Dai P.F."/>
            <person name="Guo W.B."/>
            <person name="Han X.H."/>
            <person name="Huang E.J."/>
            <person name="Li L.F."/>
            <person name="Wei W."/>
            <person name="Gao Y.C."/>
            <person name="Liu J.Z."/>
            <person name="Shao H.Z."/>
            <person name="Wang X."/>
            <person name="Wang C.C."/>
            <person name="Yang T.C."/>
            <person name="Huo Q.B."/>
            <person name="Li W."/>
            <person name="Chen H.Y."/>
            <person name="Chen S.E."/>
            <person name="Zhou L.G."/>
            <person name="Ni X.B."/>
            <person name="Tian J.H."/>
            <person name="Sheng Y."/>
            <person name="Liu T."/>
            <person name="Pan Y.S."/>
            <person name="Xia L.Y."/>
            <person name="Li J."/>
            <person name="Zhao F."/>
            <person name="Cao W.C."/>
        </authorList>
    </citation>
    <scope>NUCLEOTIDE SEQUENCE</scope>
    <source>
        <strain evidence="1">Rmic-2018</strain>
    </source>
</reference>
<keyword evidence="2" id="KW-1185">Reference proteome</keyword>
<comment type="caution">
    <text evidence="1">The sequence shown here is derived from an EMBL/GenBank/DDBJ whole genome shotgun (WGS) entry which is preliminary data.</text>
</comment>
<dbReference type="Proteomes" id="UP000821866">
    <property type="component" value="Chromosome 8"/>
</dbReference>
<protein>
    <submittedName>
        <fullName evidence="1">Uncharacterized protein</fullName>
    </submittedName>
</protein>
<proteinExistence type="predicted"/>
<evidence type="ECO:0000313" key="1">
    <source>
        <dbReference type="EMBL" id="KAH8018953.1"/>
    </source>
</evidence>
<name>A0A9J6DAK5_RHIMP</name>